<comment type="caution">
    <text evidence="3">The sequence shown here is derived from an EMBL/GenBank/DDBJ whole genome shotgun (WGS) entry which is preliminary data.</text>
</comment>
<dbReference type="Proteomes" id="UP000187429">
    <property type="component" value="Unassembled WGS sequence"/>
</dbReference>
<dbReference type="AlphaFoldDB" id="A0A1R1YTR3"/>
<feature type="transmembrane region" description="Helical" evidence="2">
    <location>
        <begin position="206"/>
        <end position="225"/>
    </location>
</feature>
<organism evidence="3 4">
    <name type="scientific">Smittium culicis</name>
    <dbReference type="NCBI Taxonomy" id="133412"/>
    <lineage>
        <taxon>Eukaryota</taxon>
        <taxon>Fungi</taxon>
        <taxon>Fungi incertae sedis</taxon>
        <taxon>Zoopagomycota</taxon>
        <taxon>Kickxellomycotina</taxon>
        <taxon>Harpellomycetes</taxon>
        <taxon>Harpellales</taxon>
        <taxon>Legeriomycetaceae</taxon>
        <taxon>Smittium</taxon>
    </lineage>
</organism>
<feature type="compositionally biased region" description="Polar residues" evidence="1">
    <location>
        <begin position="145"/>
        <end position="155"/>
    </location>
</feature>
<feature type="region of interest" description="Disordered" evidence="1">
    <location>
        <begin position="120"/>
        <end position="197"/>
    </location>
</feature>
<feature type="compositionally biased region" description="Low complexity" evidence="1">
    <location>
        <begin position="134"/>
        <end position="144"/>
    </location>
</feature>
<name>A0A1R1YTR3_9FUNG</name>
<evidence type="ECO:0000313" key="4">
    <source>
        <dbReference type="Proteomes" id="UP000187429"/>
    </source>
</evidence>
<feature type="compositionally biased region" description="Polar residues" evidence="1">
    <location>
        <begin position="120"/>
        <end position="133"/>
    </location>
</feature>
<keyword evidence="2" id="KW-0472">Membrane</keyword>
<evidence type="ECO:0000313" key="3">
    <source>
        <dbReference type="EMBL" id="OMJ30176.1"/>
    </source>
</evidence>
<feature type="compositionally biased region" description="Polar residues" evidence="1">
    <location>
        <begin position="163"/>
        <end position="177"/>
    </location>
</feature>
<proteinExistence type="predicted"/>
<sequence>MDSGHGFKSKIELRKVGVQSSGTSLSSSNKSSDNSSLKSKNSTSDSPLIKFDSTPQPRGEKIFDKLSFRNRNSLNPDAIRSNLFAQNLSSQNNEHIGFDNQDSSSTGRESLFGSILNKAQNSSVKNRRSTNFWSDSSSHSIPDSTINQSSGNNLNDVFKKFNPKQNPKTSIQDSSTPNKDDSDEKNSTQSQPLIPTSKIDPPTQRLYFLCLSILIMAFLLLDVALDVKSWDFSIVFW</sequence>
<feature type="region of interest" description="Disordered" evidence="1">
    <location>
        <begin position="1"/>
        <end position="60"/>
    </location>
</feature>
<keyword evidence="4" id="KW-1185">Reference proteome</keyword>
<dbReference type="OrthoDB" id="5670730at2759"/>
<keyword evidence="2" id="KW-0812">Transmembrane</keyword>
<gene>
    <name evidence="3" type="ORF">AYI69_g286</name>
</gene>
<reference evidence="4" key="1">
    <citation type="submission" date="2017-01" db="EMBL/GenBank/DDBJ databases">
        <authorList>
            <person name="Wang Y."/>
            <person name="White M."/>
            <person name="Kvist S."/>
            <person name="Moncalvo J.-M."/>
        </authorList>
    </citation>
    <scope>NUCLEOTIDE SEQUENCE [LARGE SCALE GENOMIC DNA]</scope>
    <source>
        <strain evidence="4">ID-206-W2</strain>
    </source>
</reference>
<evidence type="ECO:0000256" key="1">
    <source>
        <dbReference type="SAM" id="MobiDB-lite"/>
    </source>
</evidence>
<dbReference type="EMBL" id="LSSM01000066">
    <property type="protein sequence ID" value="OMJ30176.1"/>
    <property type="molecule type" value="Genomic_DNA"/>
</dbReference>
<protein>
    <submittedName>
        <fullName evidence="3">Uncharacterized protein</fullName>
    </submittedName>
</protein>
<evidence type="ECO:0000256" key="2">
    <source>
        <dbReference type="SAM" id="Phobius"/>
    </source>
</evidence>
<keyword evidence="2" id="KW-1133">Transmembrane helix</keyword>
<accession>A0A1R1YTR3</accession>
<feature type="compositionally biased region" description="Low complexity" evidence="1">
    <location>
        <begin position="20"/>
        <end position="46"/>
    </location>
</feature>